<organism evidence="5 6">
    <name type="scientific">Goodfellowiella coeruleoviolacea</name>
    <dbReference type="NCBI Taxonomy" id="334858"/>
    <lineage>
        <taxon>Bacteria</taxon>
        <taxon>Bacillati</taxon>
        <taxon>Actinomycetota</taxon>
        <taxon>Actinomycetes</taxon>
        <taxon>Pseudonocardiales</taxon>
        <taxon>Pseudonocardiaceae</taxon>
        <taxon>Goodfellowiella</taxon>
    </lineage>
</organism>
<protein>
    <submittedName>
        <fullName evidence="5">Pectate lyase</fullName>
    </submittedName>
</protein>
<reference evidence="5" key="1">
    <citation type="submission" date="2022-06" db="EMBL/GenBank/DDBJ databases">
        <title>Genomic Encyclopedia of Archaeal and Bacterial Type Strains, Phase II (KMG-II): from individual species to whole genera.</title>
        <authorList>
            <person name="Goeker M."/>
        </authorList>
    </citation>
    <scope>NUCLEOTIDE SEQUENCE</scope>
    <source>
        <strain evidence="5">DSM 43935</strain>
    </source>
</reference>
<dbReference type="GO" id="GO:0000272">
    <property type="term" value="P:polysaccharide catabolic process"/>
    <property type="evidence" value="ECO:0007669"/>
    <property type="project" value="UniProtKB-KW"/>
</dbReference>
<dbReference type="PANTHER" id="PTHR31683">
    <property type="entry name" value="PECTATE LYASE 18-RELATED"/>
    <property type="match status" value="1"/>
</dbReference>
<dbReference type="InterPro" id="IPR045032">
    <property type="entry name" value="PEL"/>
</dbReference>
<keyword evidence="3" id="KW-0732">Signal</keyword>
<keyword evidence="1 2" id="KW-0456">Lyase</keyword>
<dbReference type="GO" id="GO:0005576">
    <property type="term" value="C:extracellular region"/>
    <property type="evidence" value="ECO:0007669"/>
    <property type="project" value="UniProtKB-SubCell"/>
</dbReference>
<proteinExistence type="inferred from homology"/>
<dbReference type="Proteomes" id="UP001206128">
    <property type="component" value="Unassembled WGS sequence"/>
</dbReference>
<dbReference type="SMART" id="SM00656">
    <property type="entry name" value="Amb_all"/>
    <property type="match status" value="1"/>
</dbReference>
<dbReference type="AlphaFoldDB" id="A0AAE3KFM1"/>
<dbReference type="InterPro" id="IPR002022">
    <property type="entry name" value="Pec_lyase"/>
</dbReference>
<dbReference type="Pfam" id="PF00544">
    <property type="entry name" value="Pectate_lyase_4"/>
    <property type="match status" value="1"/>
</dbReference>
<keyword evidence="2" id="KW-0624">Polysaccharide degradation</keyword>
<dbReference type="InterPro" id="IPR011050">
    <property type="entry name" value="Pectin_lyase_fold/virulence"/>
</dbReference>
<evidence type="ECO:0000256" key="2">
    <source>
        <dbReference type="RuleBase" id="RU361173"/>
    </source>
</evidence>
<evidence type="ECO:0000256" key="1">
    <source>
        <dbReference type="ARBA" id="ARBA00023239"/>
    </source>
</evidence>
<accession>A0AAE3KFM1</accession>
<comment type="similarity">
    <text evidence="2">Belongs to the polysaccharide lyase 1 family.</text>
</comment>
<dbReference type="SUPFAM" id="SSF51126">
    <property type="entry name" value="Pectin lyase-like"/>
    <property type="match status" value="1"/>
</dbReference>
<keyword evidence="6" id="KW-1185">Reference proteome</keyword>
<dbReference type="PANTHER" id="PTHR31683:SF18">
    <property type="entry name" value="PECTATE LYASE 21-RELATED"/>
    <property type="match status" value="1"/>
</dbReference>
<dbReference type="EMBL" id="JAMTCK010000007">
    <property type="protein sequence ID" value="MCP2166506.1"/>
    <property type="molecule type" value="Genomic_DNA"/>
</dbReference>
<evidence type="ECO:0000256" key="3">
    <source>
        <dbReference type="SAM" id="SignalP"/>
    </source>
</evidence>
<dbReference type="GO" id="GO:0030570">
    <property type="term" value="F:pectate lyase activity"/>
    <property type="evidence" value="ECO:0007669"/>
    <property type="project" value="InterPro"/>
</dbReference>
<comment type="subcellular location">
    <subcellularLocation>
        <location evidence="2">Secreted</location>
    </subcellularLocation>
</comment>
<name>A0AAE3KFM1_9PSEU</name>
<dbReference type="InterPro" id="IPR012334">
    <property type="entry name" value="Pectin_lyas_fold"/>
</dbReference>
<sequence length="478" mass="50744">MGRWSALLATGLAAVTALAAAPAALAVPDTPFVGGPAGPTGWASAGTGTTGGLGAPPENTYVVGSRAELKAALANHGDPTAPKLIHVRGTIEGNQADDGRLLGEQDYAPGWNLDRYLACFGPDFAAWSDANHPWCKQMRTLRTTGSTNQKQQIQLTVPSNTTLVGLAGAALHGVYLTINTGTNIIVRNLHLEAPVDHFPSWDPGDGDGAWNARFDALSIVTGRNVWIDHCTFTDGRFPNSAAPTGPHGRPVERHDGLLDMEDATDYVTVSHNRFVDHEKTILIGSGDGKGDRDRGHLRITLHDNLFANTAQRSPRVRFGQVHSYNNYFVGAVDDADYPMRSQALGGESYFLGVGVEAKLVSEYNAFDYVGRGASADITVANFHGYQFVDLGSWFNGRPADVTGVARDKFAAARAAALADAAANGTPPPEWATHEFTTDVGWTPAGVYRYTPLQSALAVRVAVLANAGAGRLRVVPPGR</sequence>
<dbReference type="RefSeq" id="WP_253772439.1">
    <property type="nucleotide sequence ID" value="NZ_JAMTCK010000007.1"/>
</dbReference>
<comment type="caution">
    <text evidence="5">The sequence shown here is derived from an EMBL/GenBank/DDBJ whole genome shotgun (WGS) entry which is preliminary data.</text>
</comment>
<dbReference type="Gene3D" id="2.160.20.10">
    <property type="entry name" value="Single-stranded right-handed beta-helix, Pectin lyase-like"/>
    <property type="match status" value="1"/>
</dbReference>
<feature type="domain" description="Pectate lyase" evidence="4">
    <location>
        <begin position="128"/>
        <end position="372"/>
    </location>
</feature>
<gene>
    <name evidence="5" type="ORF">LX83_003374</name>
</gene>
<keyword evidence="2" id="KW-0119">Carbohydrate metabolism</keyword>
<keyword evidence="2" id="KW-0964">Secreted</keyword>
<evidence type="ECO:0000313" key="6">
    <source>
        <dbReference type="Proteomes" id="UP001206128"/>
    </source>
</evidence>
<evidence type="ECO:0000259" key="4">
    <source>
        <dbReference type="SMART" id="SM00656"/>
    </source>
</evidence>
<feature type="chain" id="PRO_5042266055" evidence="3">
    <location>
        <begin position="20"/>
        <end position="478"/>
    </location>
</feature>
<evidence type="ECO:0000313" key="5">
    <source>
        <dbReference type="EMBL" id="MCP2166506.1"/>
    </source>
</evidence>
<feature type="signal peptide" evidence="3">
    <location>
        <begin position="1"/>
        <end position="19"/>
    </location>
</feature>